<keyword evidence="1" id="KW-0812">Transmembrane</keyword>
<feature type="transmembrane region" description="Helical" evidence="1">
    <location>
        <begin position="34"/>
        <end position="67"/>
    </location>
</feature>
<accession>A0A3T0D4Z1</accession>
<sequence>MIWILALYFITLLVFLPAYFWYKRKDIVCSLQHSLFLAISAMFDNVFLIAAGIWVVIILTVSLIGLIQTNRKQRGSLS</sequence>
<dbReference type="KEGG" id="ccha:ELD05_05180"/>
<evidence type="ECO:0000313" key="3">
    <source>
        <dbReference type="Proteomes" id="UP000282930"/>
    </source>
</evidence>
<evidence type="ECO:0000313" key="2">
    <source>
        <dbReference type="EMBL" id="AZT90088.1"/>
    </source>
</evidence>
<dbReference type="RefSeq" id="WP_127351605.1">
    <property type="nucleotide sequence ID" value="NZ_CP034791.1"/>
</dbReference>
<name>A0A3T0D4Z1_9FIRM</name>
<keyword evidence="3" id="KW-1185">Reference proteome</keyword>
<dbReference type="Proteomes" id="UP000282930">
    <property type="component" value="Chromosome"/>
</dbReference>
<keyword evidence="1" id="KW-0472">Membrane</keyword>
<evidence type="ECO:0000256" key="1">
    <source>
        <dbReference type="SAM" id="Phobius"/>
    </source>
</evidence>
<organism evidence="2 3">
    <name type="scientific">Caldicellulosiruptor changbaiensis</name>
    <dbReference type="NCBI Taxonomy" id="1222016"/>
    <lineage>
        <taxon>Bacteria</taxon>
        <taxon>Bacillati</taxon>
        <taxon>Bacillota</taxon>
        <taxon>Bacillota incertae sedis</taxon>
        <taxon>Caldicellulosiruptorales</taxon>
        <taxon>Caldicellulosiruptoraceae</taxon>
        <taxon>Caldicellulosiruptor</taxon>
    </lineage>
</organism>
<feature type="transmembrane region" description="Helical" evidence="1">
    <location>
        <begin position="5"/>
        <end position="22"/>
    </location>
</feature>
<dbReference type="AlphaFoldDB" id="A0A3T0D4Z1"/>
<dbReference type="EMBL" id="CP034791">
    <property type="protein sequence ID" value="AZT90088.1"/>
    <property type="molecule type" value="Genomic_DNA"/>
</dbReference>
<gene>
    <name evidence="2" type="ORF">ELD05_05180</name>
</gene>
<protein>
    <submittedName>
        <fullName evidence="2">Uncharacterized protein</fullName>
    </submittedName>
</protein>
<keyword evidence="1" id="KW-1133">Transmembrane helix</keyword>
<proteinExistence type="predicted"/>
<reference evidence="2 3" key="1">
    <citation type="submission" date="2018-12" db="EMBL/GenBank/DDBJ databases">
        <title>Genome sequence from the cellulolytic species, Caldicellulosiruptor changbaiensis.</title>
        <authorList>
            <person name="Blumer-Schuette S.E."/>
            <person name="Mendoza C."/>
        </authorList>
    </citation>
    <scope>NUCLEOTIDE SEQUENCE [LARGE SCALE GENOMIC DNA]</scope>
    <source>
        <strain evidence="2 3">CBS-Z</strain>
    </source>
</reference>